<evidence type="ECO:0000313" key="3">
    <source>
        <dbReference type="Proteomes" id="UP001589575"/>
    </source>
</evidence>
<comment type="caution">
    <text evidence="2">The sequence shown here is derived from an EMBL/GenBank/DDBJ whole genome shotgun (WGS) entry which is preliminary data.</text>
</comment>
<protein>
    <submittedName>
        <fullName evidence="2">Uncharacterized protein</fullName>
    </submittedName>
</protein>
<organism evidence="2 3">
    <name type="scientific">Citricoccus parietis</name>
    <dbReference type="NCBI Taxonomy" id="592307"/>
    <lineage>
        <taxon>Bacteria</taxon>
        <taxon>Bacillati</taxon>
        <taxon>Actinomycetota</taxon>
        <taxon>Actinomycetes</taxon>
        <taxon>Micrococcales</taxon>
        <taxon>Micrococcaceae</taxon>
        <taxon>Citricoccus</taxon>
    </lineage>
</organism>
<proteinExistence type="predicted"/>
<keyword evidence="3" id="KW-1185">Reference proteome</keyword>
<accession>A0ABV5G4A5</accession>
<feature type="region of interest" description="Disordered" evidence="1">
    <location>
        <begin position="1"/>
        <end position="31"/>
    </location>
</feature>
<feature type="region of interest" description="Disordered" evidence="1">
    <location>
        <begin position="71"/>
        <end position="100"/>
    </location>
</feature>
<sequence length="100" mass="10607">MPSTGPSAVASEPATPAATTYQAASDQTSRCRPVIGCPAGRSMRCRFRGSTREEIPTSSANEMVSTAVSIASPRGGWNGTEDTAAKAKMWNRDPDGRRFQ</sequence>
<feature type="compositionally biased region" description="Polar residues" evidence="1">
    <location>
        <begin position="21"/>
        <end position="30"/>
    </location>
</feature>
<dbReference type="EMBL" id="JBHMFI010000001">
    <property type="protein sequence ID" value="MFB9073766.1"/>
    <property type="molecule type" value="Genomic_DNA"/>
</dbReference>
<evidence type="ECO:0000256" key="1">
    <source>
        <dbReference type="SAM" id="MobiDB-lite"/>
    </source>
</evidence>
<name>A0ABV5G4A5_9MICC</name>
<feature type="compositionally biased region" description="Basic and acidic residues" evidence="1">
    <location>
        <begin position="90"/>
        <end position="100"/>
    </location>
</feature>
<reference evidence="2 3" key="1">
    <citation type="submission" date="2024-09" db="EMBL/GenBank/DDBJ databases">
        <authorList>
            <person name="Sun Q."/>
            <person name="Mori K."/>
        </authorList>
    </citation>
    <scope>NUCLEOTIDE SEQUENCE [LARGE SCALE GENOMIC DNA]</scope>
    <source>
        <strain evidence="2 3">CCM 7609</strain>
    </source>
</reference>
<evidence type="ECO:0000313" key="2">
    <source>
        <dbReference type="EMBL" id="MFB9073766.1"/>
    </source>
</evidence>
<dbReference type="Proteomes" id="UP001589575">
    <property type="component" value="Unassembled WGS sequence"/>
</dbReference>
<gene>
    <name evidence="2" type="ORF">ACFFX0_22205</name>
</gene>